<name>A0A559IVG0_9BACL</name>
<comment type="caution">
    <text evidence="1">The sequence shown here is derived from an EMBL/GenBank/DDBJ whole genome shotgun (WGS) entry which is preliminary data.</text>
</comment>
<keyword evidence="2" id="KW-1185">Reference proteome</keyword>
<proteinExistence type="predicted"/>
<gene>
    <name evidence="1" type="ORF">FPZ44_00275</name>
</gene>
<dbReference type="Proteomes" id="UP000318102">
    <property type="component" value="Unassembled WGS sequence"/>
</dbReference>
<accession>A0A559IVG0</accession>
<reference evidence="1 2" key="1">
    <citation type="submission" date="2019-07" db="EMBL/GenBank/DDBJ databases">
        <authorList>
            <person name="Kim J."/>
        </authorList>
    </citation>
    <scope>NUCLEOTIDE SEQUENCE [LARGE SCALE GENOMIC DNA]</scope>
    <source>
        <strain evidence="1 2">N4</strain>
    </source>
</reference>
<organism evidence="1 2">
    <name type="scientific">Paenibacillus agilis</name>
    <dbReference type="NCBI Taxonomy" id="3020863"/>
    <lineage>
        <taxon>Bacteria</taxon>
        <taxon>Bacillati</taxon>
        <taxon>Bacillota</taxon>
        <taxon>Bacilli</taxon>
        <taxon>Bacillales</taxon>
        <taxon>Paenibacillaceae</taxon>
        <taxon>Paenibacillus</taxon>
    </lineage>
</organism>
<dbReference type="OrthoDB" id="2624539at2"/>
<evidence type="ECO:0000313" key="1">
    <source>
        <dbReference type="EMBL" id="TVX91628.1"/>
    </source>
</evidence>
<evidence type="ECO:0008006" key="3">
    <source>
        <dbReference type="Google" id="ProtNLM"/>
    </source>
</evidence>
<dbReference type="EMBL" id="VNJK01000001">
    <property type="protein sequence ID" value="TVX91628.1"/>
    <property type="molecule type" value="Genomic_DNA"/>
</dbReference>
<dbReference type="AlphaFoldDB" id="A0A559IVG0"/>
<protein>
    <recommendedName>
        <fullName evidence="3">Butirosin biosynthesis protein H N-terminal domain-containing protein</fullName>
    </recommendedName>
</protein>
<sequence length="365" mass="43244">MIDMLEVDTAIIDNSKKVVILPFEKPKVYGFLGHAYVLGVLQPYEYAQPWIHSSYIQLFFSKHYLNDLGEYRLDFYPDLMIAYRNLPWLEYKHSDKKILKQLGVDIHKYLITQLEREMYVITYVDEYYIGNTGCYQQYHFIHDIFIYGYDLERQIYHVAIFDKNRQFSMQEVSFEQFEQAYSADSGVHSLINSFKRLEPADYEGSKFGAGLARFEFDLQLIIDTLQDYLEGKNSTERLKIQQHPLEGTFGMDVYPLLQEFTTNMIDGIKYFDVRPFHILWEHKMMMIARIKYLQQLGHLSVDTPLLAEFEWLEKRAYAQRNKVIKGQMIDDRKILQSINESLQGMQDAEKLAITQLIEELQKNNS</sequence>
<dbReference type="RefSeq" id="WP_144986309.1">
    <property type="nucleotide sequence ID" value="NZ_VNJK01000001.1"/>
</dbReference>
<evidence type="ECO:0000313" key="2">
    <source>
        <dbReference type="Proteomes" id="UP000318102"/>
    </source>
</evidence>